<keyword evidence="3 5" id="KW-0378">Hydrolase</keyword>
<dbReference type="EC" id="3.4.19.12" evidence="2"/>
<dbReference type="PROSITE" id="PS50235">
    <property type="entry name" value="USP_3"/>
    <property type="match status" value="1"/>
</dbReference>
<dbReference type="MEROPS" id="C19.058"/>
<dbReference type="GO" id="GO:0016579">
    <property type="term" value="P:protein deubiquitination"/>
    <property type="evidence" value="ECO:0007669"/>
    <property type="project" value="InterPro"/>
</dbReference>
<proteinExistence type="predicted"/>
<dbReference type="CDD" id="cd02674">
    <property type="entry name" value="Peptidase_C19R"/>
    <property type="match status" value="1"/>
</dbReference>
<gene>
    <name evidence="5" type="ORF">N326_01371</name>
</gene>
<dbReference type="Pfam" id="PF00443">
    <property type="entry name" value="UCH"/>
    <property type="match status" value="1"/>
</dbReference>
<dbReference type="InterPro" id="IPR050185">
    <property type="entry name" value="Ub_carboxyl-term_hydrolase"/>
</dbReference>
<evidence type="ECO:0000256" key="1">
    <source>
        <dbReference type="ARBA" id="ARBA00000707"/>
    </source>
</evidence>
<dbReference type="AlphaFoldDB" id="A0A093KPE6"/>
<evidence type="ECO:0000313" key="5">
    <source>
        <dbReference type="EMBL" id="KFV99460.1"/>
    </source>
</evidence>
<dbReference type="InterPro" id="IPR018200">
    <property type="entry name" value="USP_CS"/>
</dbReference>
<evidence type="ECO:0000256" key="3">
    <source>
        <dbReference type="ARBA" id="ARBA00022801"/>
    </source>
</evidence>
<comment type="catalytic activity">
    <reaction evidence="1">
        <text>Thiol-dependent hydrolysis of ester, thioester, amide, peptide and isopeptide bonds formed by the C-terminal Gly of ubiquitin (a 76-residue protein attached to proteins as an intracellular targeting signal).</text>
        <dbReference type="EC" id="3.4.19.12"/>
    </reaction>
</comment>
<protein>
    <recommendedName>
        <fullName evidence="2">ubiquitinyl hydrolase 1</fullName>
        <ecNumber evidence="2">3.4.19.12</ecNumber>
    </recommendedName>
</protein>
<dbReference type="InterPro" id="IPR028889">
    <property type="entry name" value="USP"/>
</dbReference>
<feature type="non-terminal residue" evidence="5">
    <location>
        <position position="1"/>
    </location>
</feature>
<organism evidence="5 6">
    <name type="scientific">Eurypyga helias</name>
    <name type="common">Sunbittern</name>
    <name type="synonym">Ardea helias</name>
    <dbReference type="NCBI Taxonomy" id="54383"/>
    <lineage>
        <taxon>Eukaryota</taxon>
        <taxon>Metazoa</taxon>
        <taxon>Chordata</taxon>
        <taxon>Craniata</taxon>
        <taxon>Vertebrata</taxon>
        <taxon>Euteleostomi</taxon>
        <taxon>Archelosauria</taxon>
        <taxon>Archosauria</taxon>
        <taxon>Dinosauria</taxon>
        <taxon>Saurischia</taxon>
        <taxon>Theropoda</taxon>
        <taxon>Coelurosauria</taxon>
        <taxon>Aves</taxon>
        <taxon>Neognathae</taxon>
        <taxon>Neoaves</taxon>
        <taxon>Phaethontimorphae</taxon>
        <taxon>Eurypygiformes</taxon>
        <taxon>Eurypygidae</taxon>
        <taxon>Eurypyga</taxon>
    </lineage>
</organism>
<dbReference type="PROSITE" id="PS00973">
    <property type="entry name" value="USP_2"/>
    <property type="match status" value="1"/>
</dbReference>
<evidence type="ECO:0000313" key="6">
    <source>
        <dbReference type="Proteomes" id="UP000054232"/>
    </source>
</evidence>
<keyword evidence="6" id="KW-1185">Reference proteome</keyword>
<dbReference type="GO" id="GO:0004843">
    <property type="term" value="F:cysteine-type deubiquitinase activity"/>
    <property type="evidence" value="ECO:0007669"/>
    <property type="project" value="UniProtKB-EC"/>
</dbReference>
<dbReference type="PANTHER" id="PTHR21646:SF11">
    <property type="entry name" value="INACTIVE UBIQUITIN CARBOXYL-TERMINAL HYDROLASE 50"/>
    <property type="match status" value="1"/>
</dbReference>
<evidence type="ECO:0000256" key="2">
    <source>
        <dbReference type="ARBA" id="ARBA00012759"/>
    </source>
</evidence>
<dbReference type="SUPFAM" id="SSF54001">
    <property type="entry name" value="Cysteine proteinases"/>
    <property type="match status" value="1"/>
</dbReference>
<accession>A0A093KPE6</accession>
<dbReference type="InterPro" id="IPR038765">
    <property type="entry name" value="Papain-like_cys_pep_sf"/>
</dbReference>
<dbReference type="EMBL" id="KK558050">
    <property type="protein sequence ID" value="KFV99460.1"/>
    <property type="molecule type" value="Genomic_DNA"/>
</dbReference>
<dbReference type="Gene3D" id="3.90.70.10">
    <property type="entry name" value="Cysteine proteinases"/>
    <property type="match status" value="1"/>
</dbReference>
<feature type="non-terminal residue" evidence="5">
    <location>
        <position position="280"/>
    </location>
</feature>
<reference evidence="5 6" key="1">
    <citation type="submission" date="2014-04" db="EMBL/GenBank/DDBJ databases">
        <title>Genome evolution of avian class.</title>
        <authorList>
            <person name="Zhang G."/>
            <person name="Li C."/>
        </authorList>
    </citation>
    <scope>NUCLEOTIDE SEQUENCE [LARGE SCALE GENOMIC DNA]</scope>
    <source>
        <strain evidence="5">BGI_N326</strain>
    </source>
</reference>
<feature type="domain" description="USP" evidence="4">
    <location>
        <begin position="1"/>
        <end position="280"/>
    </location>
</feature>
<sequence>EAATAFGRLVSDMWHGESDCVSPEDFQTALGKRYPAFSQGTQQDAQEFLICVLNELHEALQTVRARGGCCFFSPPAQSSKPTDAKASGGVSETSIITELFEGELCYDITCLKCKTTVARPERFTVLSLPIPAKRTCSLQDCLKRFFQQDTLTRNNQIHCSRCGAKRNAAVEAIMTKAPPILVFHLKRFEWQGKHNRKLSTNVCYPLSDLDLAPYGSHGACKDAEYSLCAVVNHSGLLDDGHYTALCKHSLTRNWYHFDDAQVTQIPTSSVQTDTAYLLFY</sequence>
<name>A0A093KPE6_EURHL</name>
<evidence type="ECO:0000259" key="4">
    <source>
        <dbReference type="PROSITE" id="PS50235"/>
    </source>
</evidence>
<dbReference type="Proteomes" id="UP000054232">
    <property type="component" value="Unassembled WGS sequence"/>
</dbReference>
<dbReference type="InterPro" id="IPR001394">
    <property type="entry name" value="Peptidase_C19_UCH"/>
</dbReference>
<dbReference type="PANTHER" id="PTHR21646">
    <property type="entry name" value="UBIQUITIN CARBOXYL-TERMINAL HYDROLASE"/>
    <property type="match status" value="1"/>
</dbReference>